<reference evidence="1" key="1">
    <citation type="journal article" date="2021" name="Proc. Natl. Acad. Sci. U.S.A.">
        <title>A Catalog of Tens of Thousands of Viruses from Human Metagenomes Reveals Hidden Associations with Chronic Diseases.</title>
        <authorList>
            <person name="Tisza M.J."/>
            <person name="Buck C.B."/>
        </authorList>
    </citation>
    <scope>NUCLEOTIDE SEQUENCE</scope>
    <source>
        <strain evidence="1">CtHip2</strain>
    </source>
</reference>
<name>A0A8S5RV53_9CAUD</name>
<evidence type="ECO:0000313" key="1">
    <source>
        <dbReference type="EMBL" id="DAF42644.1"/>
    </source>
</evidence>
<accession>A0A8S5RV53</accession>
<sequence>MTYHVGPNGKPSICKAKKGNCPYESISPHFDTVEKAQLYSDNLNDFIARNITTEVTLYKHCKIEEIVDTQNMEVRLNKAKYREELLLEQANSQYEKLQKVMKRNKRKCPTKEEFIANFKEHDNFYKAEREKSKKLQEEFNNIIEYREQASKLYFHNEKNITDKSFSRASASSYFLFDKSSLKDTVDYLDRNGYEYRIRPDINEAKGDNFLVRISDHNPRAYIVTNDETENIWDYTDASILVSFKKVNEDNLTDKKLKKKIKILKNKSI</sequence>
<organism evidence="1">
    <name type="scientific">Siphoviridae sp. ctHip2</name>
    <dbReference type="NCBI Taxonomy" id="2827830"/>
    <lineage>
        <taxon>Viruses</taxon>
        <taxon>Duplodnaviria</taxon>
        <taxon>Heunggongvirae</taxon>
        <taxon>Uroviricota</taxon>
        <taxon>Caudoviricetes</taxon>
    </lineage>
</organism>
<proteinExistence type="predicted"/>
<dbReference type="EMBL" id="BK032497">
    <property type="protein sequence ID" value="DAF42644.1"/>
    <property type="molecule type" value="Genomic_DNA"/>
</dbReference>
<protein>
    <submittedName>
        <fullName evidence="1">Uncharacterized protein</fullName>
    </submittedName>
</protein>